<dbReference type="EMBL" id="CASHSV030000823">
    <property type="protein sequence ID" value="CAJ2679292.1"/>
    <property type="molecule type" value="Genomic_DNA"/>
</dbReference>
<sequence>MASTDEDNPQAKEKKKTEEPIPACHSKQIEIEFDKMWSDFMLELECMKLGWERDEYNNTDLSAMNMFKRVSNGIDLYFADLLLCFECPFGSEINSNKCSNEHTLTASAYFKNASIGEDHATYRLLYHLFSEEEAILFKNGMQSLNLSSFIGSIGGKRNLFVWYY</sequence>
<reference evidence="1" key="1">
    <citation type="submission" date="2023-10" db="EMBL/GenBank/DDBJ databases">
        <authorList>
            <person name="Rodriguez Cubillos JULIANA M."/>
            <person name="De Vega J."/>
        </authorList>
    </citation>
    <scope>NUCLEOTIDE SEQUENCE</scope>
</reference>
<evidence type="ECO:0000313" key="1">
    <source>
        <dbReference type="EMBL" id="CAJ2679292.1"/>
    </source>
</evidence>
<gene>
    <name evidence="1" type="ORF">MILVUS5_LOCUS41413</name>
</gene>
<accession>A0ACB0MG53</accession>
<keyword evidence="2" id="KW-1185">Reference proteome</keyword>
<organism evidence="1 2">
    <name type="scientific">Trifolium pratense</name>
    <name type="common">Red clover</name>
    <dbReference type="NCBI Taxonomy" id="57577"/>
    <lineage>
        <taxon>Eukaryota</taxon>
        <taxon>Viridiplantae</taxon>
        <taxon>Streptophyta</taxon>
        <taxon>Embryophyta</taxon>
        <taxon>Tracheophyta</taxon>
        <taxon>Spermatophyta</taxon>
        <taxon>Magnoliopsida</taxon>
        <taxon>eudicotyledons</taxon>
        <taxon>Gunneridae</taxon>
        <taxon>Pentapetalae</taxon>
        <taxon>rosids</taxon>
        <taxon>fabids</taxon>
        <taxon>Fabales</taxon>
        <taxon>Fabaceae</taxon>
        <taxon>Papilionoideae</taxon>
        <taxon>50 kb inversion clade</taxon>
        <taxon>NPAAA clade</taxon>
        <taxon>Hologalegina</taxon>
        <taxon>IRL clade</taxon>
        <taxon>Trifolieae</taxon>
        <taxon>Trifolium</taxon>
    </lineage>
</organism>
<dbReference type="Proteomes" id="UP001177021">
    <property type="component" value="Unassembled WGS sequence"/>
</dbReference>
<name>A0ACB0MG53_TRIPR</name>
<protein>
    <submittedName>
        <fullName evidence="1">Uncharacterized protein</fullName>
    </submittedName>
</protein>
<comment type="caution">
    <text evidence="1">The sequence shown here is derived from an EMBL/GenBank/DDBJ whole genome shotgun (WGS) entry which is preliminary data.</text>
</comment>
<evidence type="ECO:0000313" key="2">
    <source>
        <dbReference type="Proteomes" id="UP001177021"/>
    </source>
</evidence>
<proteinExistence type="predicted"/>